<evidence type="ECO:0000313" key="5">
    <source>
        <dbReference type="Proteomes" id="UP000244174"/>
    </source>
</evidence>
<dbReference type="RefSeq" id="WP_108172531.1">
    <property type="nucleotide sequence ID" value="NZ_QBKQ01000003.1"/>
</dbReference>
<dbReference type="InterPro" id="IPR038352">
    <property type="entry name" value="Imelysin_sf"/>
</dbReference>
<organism evidence="4 5">
    <name type="scientific">Christiangramia gaetbulicola</name>
    <dbReference type="NCBI Taxonomy" id="703340"/>
    <lineage>
        <taxon>Bacteria</taxon>
        <taxon>Pseudomonadati</taxon>
        <taxon>Bacteroidota</taxon>
        <taxon>Flavobacteriia</taxon>
        <taxon>Flavobacteriales</taxon>
        <taxon>Flavobacteriaceae</taxon>
        <taxon>Christiangramia</taxon>
    </lineage>
</organism>
<evidence type="ECO:0000256" key="1">
    <source>
        <dbReference type="ARBA" id="ARBA00004196"/>
    </source>
</evidence>
<dbReference type="Gene3D" id="1.20.1420.20">
    <property type="entry name" value="M75 peptidase, HXXE motif"/>
    <property type="match status" value="1"/>
</dbReference>
<protein>
    <submittedName>
        <fullName evidence="4">Imelysin</fullName>
    </submittedName>
</protein>
<dbReference type="InterPro" id="IPR034984">
    <property type="entry name" value="Imelysin-like_IPPA"/>
</dbReference>
<evidence type="ECO:0000313" key="4">
    <source>
        <dbReference type="EMBL" id="PTX42229.1"/>
    </source>
</evidence>
<evidence type="ECO:0000259" key="3">
    <source>
        <dbReference type="Pfam" id="PF09375"/>
    </source>
</evidence>
<comment type="caution">
    <text evidence="4">The sequence shown here is derived from an EMBL/GenBank/DDBJ whole genome shotgun (WGS) entry which is preliminary data.</text>
</comment>
<keyword evidence="5" id="KW-1185">Reference proteome</keyword>
<dbReference type="OrthoDB" id="650514at2"/>
<name>A0A2T6AEK5_9FLAO</name>
<gene>
    <name evidence="4" type="ORF">C8P64_2648</name>
</gene>
<accession>A0A2T6AEK5</accession>
<dbReference type="AlphaFoldDB" id="A0A2T6AEK5"/>
<proteinExistence type="predicted"/>
<dbReference type="Proteomes" id="UP000244174">
    <property type="component" value="Unassembled WGS sequence"/>
</dbReference>
<dbReference type="Pfam" id="PF09375">
    <property type="entry name" value="Peptidase_M75"/>
    <property type="match status" value="1"/>
</dbReference>
<keyword evidence="2" id="KW-0732">Signal</keyword>
<dbReference type="GO" id="GO:0030313">
    <property type="term" value="C:cell envelope"/>
    <property type="evidence" value="ECO:0007669"/>
    <property type="project" value="UniProtKB-SubCell"/>
</dbReference>
<dbReference type="CDD" id="cd14659">
    <property type="entry name" value="Imelysin-like_IPPA"/>
    <property type="match status" value="1"/>
</dbReference>
<feature type="domain" description="Imelysin-like" evidence="3">
    <location>
        <begin position="50"/>
        <end position="341"/>
    </location>
</feature>
<dbReference type="EMBL" id="QBKQ01000003">
    <property type="protein sequence ID" value="PTX42229.1"/>
    <property type="molecule type" value="Genomic_DNA"/>
</dbReference>
<dbReference type="PROSITE" id="PS51257">
    <property type="entry name" value="PROKAR_LIPOPROTEIN"/>
    <property type="match status" value="1"/>
</dbReference>
<evidence type="ECO:0000256" key="2">
    <source>
        <dbReference type="ARBA" id="ARBA00022729"/>
    </source>
</evidence>
<reference evidence="4 5" key="1">
    <citation type="submission" date="2018-04" db="EMBL/GenBank/DDBJ databases">
        <title>Genomic Encyclopedia of Archaeal and Bacterial Type Strains, Phase II (KMG-II): from individual species to whole genera.</title>
        <authorList>
            <person name="Goeker M."/>
        </authorList>
    </citation>
    <scope>NUCLEOTIDE SEQUENCE [LARGE SCALE GENOMIC DNA]</scope>
    <source>
        <strain evidence="4 5">DSM 23082</strain>
    </source>
</reference>
<dbReference type="InterPro" id="IPR018976">
    <property type="entry name" value="Imelysin-like"/>
</dbReference>
<sequence length="367" mass="40618">MIRISKILLIATLVFTACSTEDDGPGTDGGGETTSFDRGAMLENWADNIIVPAFSNFKSSTQQLEDLTLAFTAEPTEENLLALRSQFESSYIDFQTVAMFDLGKAEELSYRRFLNTYPLAASEVENKIASGTYNLELPSSFKEQGFPALDYLLYGIGETNAEIVGKYSSENYRNYLLDVSKRINALTAEVNASWQGDYKDTFVSNTSSSSTGSVDKLTNKYIMYFETFLRSGKIGYPSGVFTGTPSPINVEAYYSNDLSKELYMKALESTLNFFNGRSFNGGQTGKSFKQYLEFLERGDIATDINNQFNGIMSQATNLNASLKSQVETNNTVMLAAYDELQKAVVLLKLDMVQALSISINYVDSDGD</sequence>
<comment type="subcellular location">
    <subcellularLocation>
        <location evidence="1">Cell envelope</location>
    </subcellularLocation>
</comment>